<keyword evidence="2" id="KW-1185">Reference proteome</keyword>
<sequence>MAPARLCNSNGWFAPSQAHYRLGRVEIGSVSSDSGSSGSGSNMRRDLTGFWDLPAFCDLPGFYDLPGFWDLPGSVVYNLLGFRL</sequence>
<dbReference type="Proteomes" id="UP001054252">
    <property type="component" value="Unassembled WGS sequence"/>
</dbReference>
<name>A0AAV5KFB1_9ROSI</name>
<accession>A0AAV5KFB1</accession>
<protein>
    <submittedName>
        <fullName evidence="1">Uncharacterized protein</fullName>
    </submittedName>
</protein>
<organism evidence="1 2">
    <name type="scientific">Rubroshorea leprosula</name>
    <dbReference type="NCBI Taxonomy" id="152421"/>
    <lineage>
        <taxon>Eukaryota</taxon>
        <taxon>Viridiplantae</taxon>
        <taxon>Streptophyta</taxon>
        <taxon>Embryophyta</taxon>
        <taxon>Tracheophyta</taxon>
        <taxon>Spermatophyta</taxon>
        <taxon>Magnoliopsida</taxon>
        <taxon>eudicotyledons</taxon>
        <taxon>Gunneridae</taxon>
        <taxon>Pentapetalae</taxon>
        <taxon>rosids</taxon>
        <taxon>malvids</taxon>
        <taxon>Malvales</taxon>
        <taxon>Dipterocarpaceae</taxon>
        <taxon>Rubroshorea</taxon>
    </lineage>
</organism>
<proteinExistence type="predicted"/>
<evidence type="ECO:0000313" key="1">
    <source>
        <dbReference type="EMBL" id="GKV23240.1"/>
    </source>
</evidence>
<reference evidence="1 2" key="1">
    <citation type="journal article" date="2021" name="Commun. Biol.">
        <title>The genome of Shorea leprosula (Dipterocarpaceae) highlights the ecological relevance of drought in aseasonal tropical rainforests.</title>
        <authorList>
            <person name="Ng K.K.S."/>
            <person name="Kobayashi M.J."/>
            <person name="Fawcett J.A."/>
            <person name="Hatakeyama M."/>
            <person name="Paape T."/>
            <person name="Ng C.H."/>
            <person name="Ang C.C."/>
            <person name="Tnah L.H."/>
            <person name="Lee C.T."/>
            <person name="Nishiyama T."/>
            <person name="Sese J."/>
            <person name="O'Brien M.J."/>
            <person name="Copetti D."/>
            <person name="Mohd Noor M.I."/>
            <person name="Ong R.C."/>
            <person name="Putra M."/>
            <person name="Sireger I.Z."/>
            <person name="Indrioko S."/>
            <person name="Kosugi Y."/>
            <person name="Izuno A."/>
            <person name="Isagi Y."/>
            <person name="Lee S.L."/>
            <person name="Shimizu K.K."/>
        </authorList>
    </citation>
    <scope>NUCLEOTIDE SEQUENCE [LARGE SCALE GENOMIC DNA]</scope>
    <source>
        <strain evidence="1">214</strain>
    </source>
</reference>
<dbReference type="AlphaFoldDB" id="A0AAV5KFB1"/>
<evidence type="ECO:0000313" key="2">
    <source>
        <dbReference type="Proteomes" id="UP001054252"/>
    </source>
</evidence>
<gene>
    <name evidence="1" type="ORF">SLEP1_g32990</name>
</gene>
<comment type="caution">
    <text evidence="1">The sequence shown here is derived from an EMBL/GenBank/DDBJ whole genome shotgun (WGS) entry which is preliminary data.</text>
</comment>
<dbReference type="EMBL" id="BPVZ01000062">
    <property type="protein sequence ID" value="GKV23240.1"/>
    <property type="molecule type" value="Genomic_DNA"/>
</dbReference>